<name>A0AAW1QTG6_9CHLO</name>
<feature type="region of interest" description="Disordered" evidence="1">
    <location>
        <begin position="1"/>
        <end position="25"/>
    </location>
</feature>
<protein>
    <submittedName>
        <fullName evidence="2">Uncharacterized protein</fullName>
    </submittedName>
</protein>
<proteinExistence type="predicted"/>
<comment type="caution">
    <text evidence="2">The sequence shown here is derived from an EMBL/GenBank/DDBJ whole genome shotgun (WGS) entry which is preliminary data.</text>
</comment>
<evidence type="ECO:0000313" key="3">
    <source>
        <dbReference type="Proteomes" id="UP001489004"/>
    </source>
</evidence>
<dbReference type="EMBL" id="JALJOR010000002">
    <property type="protein sequence ID" value="KAK9824570.1"/>
    <property type="molecule type" value="Genomic_DNA"/>
</dbReference>
<reference evidence="2 3" key="1">
    <citation type="journal article" date="2024" name="Nat. Commun.">
        <title>Phylogenomics reveals the evolutionary origins of lichenization in chlorophyte algae.</title>
        <authorList>
            <person name="Puginier C."/>
            <person name="Libourel C."/>
            <person name="Otte J."/>
            <person name="Skaloud P."/>
            <person name="Haon M."/>
            <person name="Grisel S."/>
            <person name="Petersen M."/>
            <person name="Berrin J.G."/>
            <person name="Delaux P.M."/>
            <person name="Dal Grande F."/>
            <person name="Keller J."/>
        </authorList>
    </citation>
    <scope>NUCLEOTIDE SEQUENCE [LARGE SCALE GENOMIC DNA]</scope>
    <source>
        <strain evidence="2 3">SAG 2043</strain>
    </source>
</reference>
<feature type="compositionally biased region" description="Basic and acidic residues" evidence="1">
    <location>
        <begin position="48"/>
        <end position="78"/>
    </location>
</feature>
<keyword evidence="3" id="KW-1185">Reference proteome</keyword>
<sequence length="188" mass="21605">MVGRTPHAVKLSHRPTGFENPITEPLQSRNAAGCNLTVPQEGSPAFASERERLQRRSAVDEERERRQASTSGRQEHIWQRRQENIQKEAARWEGLNCKLRQERERCFHLQHSDLAKTNMSGADFDIIALRYNNTPGGQRLKHEDDVIKYNAALRTKRIYDTQHCVPHNIITGEPLNPTKLFVIPPNPL</sequence>
<evidence type="ECO:0000256" key="1">
    <source>
        <dbReference type="SAM" id="MobiDB-lite"/>
    </source>
</evidence>
<accession>A0AAW1QTG6</accession>
<organism evidence="2 3">
    <name type="scientific">[Myrmecia] bisecta</name>
    <dbReference type="NCBI Taxonomy" id="41462"/>
    <lineage>
        <taxon>Eukaryota</taxon>
        <taxon>Viridiplantae</taxon>
        <taxon>Chlorophyta</taxon>
        <taxon>core chlorophytes</taxon>
        <taxon>Trebouxiophyceae</taxon>
        <taxon>Trebouxiales</taxon>
        <taxon>Trebouxiaceae</taxon>
        <taxon>Myrmecia</taxon>
    </lineage>
</organism>
<feature type="region of interest" description="Disordered" evidence="1">
    <location>
        <begin position="39"/>
        <end position="78"/>
    </location>
</feature>
<evidence type="ECO:0000313" key="2">
    <source>
        <dbReference type="EMBL" id="KAK9824570.1"/>
    </source>
</evidence>
<dbReference type="AlphaFoldDB" id="A0AAW1QTG6"/>
<gene>
    <name evidence="2" type="ORF">WJX72_011405</name>
</gene>
<dbReference type="Proteomes" id="UP001489004">
    <property type="component" value="Unassembled WGS sequence"/>
</dbReference>